<organism evidence="4 5">
    <name type="scientific">Salinisphaera aquimarina</name>
    <dbReference type="NCBI Taxonomy" id="2094031"/>
    <lineage>
        <taxon>Bacteria</taxon>
        <taxon>Pseudomonadati</taxon>
        <taxon>Pseudomonadota</taxon>
        <taxon>Gammaproteobacteria</taxon>
        <taxon>Salinisphaerales</taxon>
        <taxon>Salinisphaeraceae</taxon>
        <taxon>Salinisphaera</taxon>
    </lineage>
</organism>
<feature type="transmembrane region" description="Helical" evidence="2">
    <location>
        <begin position="61"/>
        <end position="78"/>
    </location>
</feature>
<evidence type="ECO:0000313" key="5">
    <source>
        <dbReference type="Proteomes" id="UP001595462"/>
    </source>
</evidence>
<dbReference type="InterPro" id="IPR010656">
    <property type="entry name" value="DctM"/>
</dbReference>
<dbReference type="InterPro" id="IPR011853">
    <property type="entry name" value="TRAP_DctM-Dct_fused"/>
</dbReference>
<feature type="transmembrane region" description="Helical" evidence="2">
    <location>
        <begin position="513"/>
        <end position="530"/>
    </location>
</feature>
<dbReference type="RefSeq" id="WP_380686909.1">
    <property type="nucleotide sequence ID" value="NZ_JBHRSS010000003.1"/>
</dbReference>
<evidence type="ECO:0000256" key="1">
    <source>
        <dbReference type="RuleBase" id="RU369079"/>
    </source>
</evidence>
<feature type="transmembrane region" description="Helical" evidence="2">
    <location>
        <begin position="463"/>
        <end position="485"/>
    </location>
</feature>
<feature type="transmembrane region" description="Helical" evidence="2">
    <location>
        <begin position="161"/>
        <end position="184"/>
    </location>
</feature>
<gene>
    <name evidence="4" type="ORF">ACFOSU_04540</name>
</gene>
<keyword evidence="2" id="KW-0472">Membrane</keyword>
<keyword evidence="1" id="KW-0997">Cell inner membrane</keyword>
<comment type="function">
    <text evidence="1">Part of the tripartite ATP-independent periplasmic (TRAP) transport system.</text>
</comment>
<dbReference type="Proteomes" id="UP001595462">
    <property type="component" value="Unassembled WGS sequence"/>
</dbReference>
<sequence>MGFRVLVLISAFALAAFHIGTGFLGVYQSFTQRNAHLLLITVVLAMTTLDQSQGSRVRRGITLAATVALAAAVVYNLYFSDYFANRMAYVTPLSTLSIAMAIVGLIGLFIVAIRSLGGIFGLIIAVFMAYAAFGHLLPGLLGHRYFGVSWTLDHIWYTKEGVFGIPLGVSATYIYLFVLFGAVLDRCGGGKFLIDLAMALTGRMRGGPAKASVVGSAAMGTISGSAVANVVTTGAVTIPLMKRNGYRADFAAGVEAAASSGGQLMPPVMGATAFVIAEFVGRPYAEVAVSAIIPALLMYLGIFCTVHFEALRTGIAAGTYKTSASQTMRDGGLFLLPLVVIAYSVFAYSPMRAGLNGIACVLGIALVYASMHGNLRRLPGWLTEGVLQAARAIGPVAIACAAAGIIVGILSLTGLGITINGAILDIAGHSLLGALLLTMISSLILGMGLPTVAAYLVQAGVTIPALVALGVAPIAAHLFAFYFAILGNVTPPVAVAAYAAAAVADSNPGRTGWTAFSICIPAFIVPYMFVLDPVLLMDGKPLQIVLSVTTAAAGVASLSAAIIGYLTVSLGWLPRVILALGALLLINPGWWSDASGLALIGSVLACTWQRHPIAHRSGDDI</sequence>
<dbReference type="NCBIfam" id="TIGR02123">
    <property type="entry name" value="TRAP_fused"/>
    <property type="match status" value="1"/>
</dbReference>
<comment type="caution">
    <text evidence="4">The sequence shown here is derived from an EMBL/GenBank/DDBJ whole genome shotgun (WGS) entry which is preliminary data.</text>
</comment>
<feature type="transmembrane region" description="Helical" evidence="2">
    <location>
        <begin position="287"/>
        <end position="310"/>
    </location>
</feature>
<feature type="transmembrane region" description="Helical" evidence="2">
    <location>
        <begin position="431"/>
        <end position="456"/>
    </location>
</feature>
<accession>A0ABV7EMM3</accession>
<protein>
    <submittedName>
        <fullName evidence="4">TRAP transporter permease</fullName>
    </submittedName>
</protein>
<evidence type="ECO:0000259" key="3">
    <source>
        <dbReference type="Pfam" id="PF06808"/>
    </source>
</evidence>
<keyword evidence="2" id="KW-1133">Transmembrane helix</keyword>
<keyword evidence="1" id="KW-0813">Transport</keyword>
<feature type="transmembrane region" description="Helical" evidence="2">
    <location>
        <begin position="354"/>
        <end position="371"/>
    </location>
</feature>
<feature type="transmembrane region" description="Helical" evidence="2">
    <location>
        <begin position="119"/>
        <end position="141"/>
    </location>
</feature>
<keyword evidence="5" id="KW-1185">Reference proteome</keyword>
<comment type="subcellular location">
    <subcellularLocation>
        <location evidence="1">Cell inner membrane</location>
        <topology evidence="1">Multi-pass membrane protein</topology>
    </subcellularLocation>
</comment>
<feature type="domain" description="TRAP C4-dicarboxylate transport system permease DctM subunit" evidence="3">
    <location>
        <begin position="117"/>
        <end position="536"/>
    </location>
</feature>
<feature type="transmembrane region" description="Helical" evidence="2">
    <location>
        <begin position="331"/>
        <end position="348"/>
    </location>
</feature>
<keyword evidence="1" id="KW-1003">Cell membrane</keyword>
<feature type="transmembrane region" description="Helical" evidence="2">
    <location>
        <begin position="392"/>
        <end position="419"/>
    </location>
</feature>
<feature type="transmembrane region" description="Helical" evidence="2">
    <location>
        <begin position="572"/>
        <end position="591"/>
    </location>
</feature>
<dbReference type="PANTHER" id="PTHR43849:SF2">
    <property type="entry name" value="BLL3936 PROTEIN"/>
    <property type="match status" value="1"/>
</dbReference>
<feature type="transmembrane region" description="Helical" evidence="2">
    <location>
        <begin position="90"/>
        <end position="112"/>
    </location>
</feature>
<evidence type="ECO:0000256" key="2">
    <source>
        <dbReference type="SAM" id="Phobius"/>
    </source>
</evidence>
<reference evidence="5" key="1">
    <citation type="journal article" date="2019" name="Int. J. Syst. Evol. Microbiol.">
        <title>The Global Catalogue of Microorganisms (GCM) 10K type strain sequencing project: providing services to taxonomists for standard genome sequencing and annotation.</title>
        <authorList>
            <consortium name="The Broad Institute Genomics Platform"/>
            <consortium name="The Broad Institute Genome Sequencing Center for Infectious Disease"/>
            <person name="Wu L."/>
            <person name="Ma J."/>
        </authorList>
    </citation>
    <scope>NUCLEOTIDE SEQUENCE [LARGE SCALE GENOMIC DNA]</scope>
    <source>
        <strain evidence="5">KCTC 52640</strain>
    </source>
</reference>
<evidence type="ECO:0000313" key="4">
    <source>
        <dbReference type="EMBL" id="MFC3103154.1"/>
    </source>
</evidence>
<dbReference type="Pfam" id="PF06808">
    <property type="entry name" value="DctM"/>
    <property type="match status" value="1"/>
</dbReference>
<dbReference type="PANTHER" id="PTHR43849">
    <property type="entry name" value="BLL3936 PROTEIN"/>
    <property type="match status" value="1"/>
</dbReference>
<keyword evidence="2" id="KW-0812">Transmembrane</keyword>
<proteinExistence type="predicted"/>
<dbReference type="EMBL" id="JBHRSS010000003">
    <property type="protein sequence ID" value="MFC3103154.1"/>
    <property type="molecule type" value="Genomic_DNA"/>
</dbReference>
<name>A0ABV7EMM3_9GAMM</name>
<feature type="transmembrane region" description="Helical" evidence="2">
    <location>
        <begin position="542"/>
        <end position="566"/>
    </location>
</feature>